<evidence type="ECO:0000313" key="1">
    <source>
        <dbReference type="EMBL" id="KAJ9091174.1"/>
    </source>
</evidence>
<accession>A0ACC2UW58</accession>
<dbReference type="EMBL" id="JASBWS010000209">
    <property type="protein sequence ID" value="KAJ9091174.1"/>
    <property type="molecule type" value="Genomic_DNA"/>
</dbReference>
<name>A0ACC2UW58_9TREE</name>
<reference evidence="1" key="1">
    <citation type="submission" date="2023-04" db="EMBL/GenBank/DDBJ databases">
        <title>Draft Genome sequencing of Naganishia species isolated from polar environments using Oxford Nanopore Technology.</title>
        <authorList>
            <person name="Leo P."/>
            <person name="Venkateswaran K."/>
        </authorList>
    </citation>
    <scope>NUCLEOTIDE SEQUENCE</scope>
    <source>
        <strain evidence="1">MNA-CCFEE 5262</strain>
    </source>
</reference>
<dbReference type="Proteomes" id="UP001230649">
    <property type="component" value="Unassembled WGS sequence"/>
</dbReference>
<proteinExistence type="predicted"/>
<sequence length="208" mass="23188">MDGSFKTFLSSTELKDCLKGNTSLAPKSVSSEAGQEVSDADFTKQPSPLKTWEITYPLGGAVFRGGSKWKDETRGARLAWATCWTGRGVGSDPRLRLDLCFESYTYELEIELESINRNKCDAPVTYKEVMKALPDPRDNLSVYCDAIYGSIGSVGGKQGNGFDFNWMTADTKTRYEVLIKKVVSAALQTMENRRNENQPDDTCQQLHQ</sequence>
<evidence type="ECO:0000313" key="2">
    <source>
        <dbReference type="Proteomes" id="UP001230649"/>
    </source>
</evidence>
<gene>
    <name evidence="1" type="ORF">QFC20_007708</name>
</gene>
<keyword evidence="2" id="KW-1185">Reference proteome</keyword>
<protein>
    <submittedName>
        <fullName evidence="1">Uncharacterized protein</fullName>
    </submittedName>
</protein>
<comment type="caution">
    <text evidence="1">The sequence shown here is derived from an EMBL/GenBank/DDBJ whole genome shotgun (WGS) entry which is preliminary data.</text>
</comment>
<organism evidence="1 2">
    <name type="scientific">Naganishia adeliensis</name>
    <dbReference type="NCBI Taxonomy" id="92952"/>
    <lineage>
        <taxon>Eukaryota</taxon>
        <taxon>Fungi</taxon>
        <taxon>Dikarya</taxon>
        <taxon>Basidiomycota</taxon>
        <taxon>Agaricomycotina</taxon>
        <taxon>Tremellomycetes</taxon>
        <taxon>Filobasidiales</taxon>
        <taxon>Filobasidiaceae</taxon>
        <taxon>Naganishia</taxon>
    </lineage>
</organism>